<evidence type="ECO:0000256" key="2">
    <source>
        <dbReference type="SAM" id="Phobius"/>
    </source>
</evidence>
<feature type="transmembrane region" description="Helical" evidence="2">
    <location>
        <begin position="102"/>
        <end position="120"/>
    </location>
</feature>
<feature type="transmembrane region" description="Helical" evidence="2">
    <location>
        <begin position="332"/>
        <end position="351"/>
    </location>
</feature>
<evidence type="ECO:0000313" key="4">
    <source>
        <dbReference type="Proteomes" id="UP000248889"/>
    </source>
</evidence>
<feature type="transmembrane region" description="Helical" evidence="2">
    <location>
        <begin position="189"/>
        <end position="210"/>
    </location>
</feature>
<feature type="transmembrane region" description="Helical" evidence="2">
    <location>
        <begin position="299"/>
        <end position="320"/>
    </location>
</feature>
<keyword evidence="2" id="KW-0812">Transmembrane</keyword>
<sequence>MQVLRVRWEGALVLLAHAFGKRYELPIPLVYFVLGAALVVFLSFLVVLPRRMAGGPVESGEERGAPLQRGWAAPGIGVAGLGGLIAVGIGGSQTVAENILPTVFWLVVWIAVPLGCGLLGDWTRPLNPFAALARLGDRPAARRLLFGSARPVSWPARLGWWPATLAFFATACGELVFNQTATLPRVTAWGLLGWAALSLVAGLFFGAPAWLARGELFSVLFATWGRLGWFRFGAAGRRGLAGGLEDGFEAVPSRMAFVMLLLVSVSFDGLLATPLWSRVRLDWMRAATAPATAVEWETVAAFALLGLLTWCVLGAFAQAVARLGGHDVRPAAALHGLLPSLLPIAFGYLLAHNLQYLLINGQLLVPLLGNPSGLDGGQWLPAPFDDSFEPDTHLLPSSAFWYGSVAVIVVVHMAAVVIAHGHLVRRGRDERAAKASEWPWIAAMVAYTMVSLVLMAQPLVKEGPAPSKQSAATGVGGRSSQVTAGPGAVAR</sequence>
<evidence type="ECO:0008006" key="5">
    <source>
        <dbReference type="Google" id="ProtNLM"/>
    </source>
</evidence>
<keyword evidence="2" id="KW-0472">Membrane</keyword>
<feature type="region of interest" description="Disordered" evidence="1">
    <location>
        <begin position="464"/>
        <end position="491"/>
    </location>
</feature>
<evidence type="ECO:0000313" key="3">
    <source>
        <dbReference type="EMBL" id="RAG80391.1"/>
    </source>
</evidence>
<keyword evidence="2" id="KW-1133">Transmembrane helix</keyword>
<keyword evidence="4" id="KW-1185">Reference proteome</keyword>
<feature type="transmembrane region" description="Helical" evidence="2">
    <location>
        <begin position="255"/>
        <end position="279"/>
    </location>
</feature>
<feature type="compositionally biased region" description="Polar residues" evidence="1">
    <location>
        <begin position="467"/>
        <end position="483"/>
    </location>
</feature>
<protein>
    <recommendedName>
        <fullName evidence="5">Fenitrothion hydrolase</fullName>
    </recommendedName>
</protein>
<dbReference type="Proteomes" id="UP000248889">
    <property type="component" value="Unassembled WGS sequence"/>
</dbReference>
<feature type="transmembrane region" description="Helical" evidence="2">
    <location>
        <begin position="29"/>
        <end position="50"/>
    </location>
</feature>
<feature type="transmembrane region" description="Helical" evidence="2">
    <location>
        <begin position="70"/>
        <end position="90"/>
    </location>
</feature>
<organism evidence="3 4">
    <name type="scientific">Streptacidiphilus pinicola</name>
    <dbReference type="NCBI Taxonomy" id="2219663"/>
    <lineage>
        <taxon>Bacteria</taxon>
        <taxon>Bacillati</taxon>
        <taxon>Actinomycetota</taxon>
        <taxon>Actinomycetes</taxon>
        <taxon>Kitasatosporales</taxon>
        <taxon>Streptomycetaceae</taxon>
        <taxon>Streptacidiphilus</taxon>
    </lineage>
</organism>
<comment type="caution">
    <text evidence="3">The sequence shown here is derived from an EMBL/GenBank/DDBJ whole genome shotgun (WGS) entry which is preliminary data.</text>
</comment>
<feature type="transmembrane region" description="Helical" evidence="2">
    <location>
        <begin position="158"/>
        <end position="177"/>
    </location>
</feature>
<feature type="transmembrane region" description="Helical" evidence="2">
    <location>
        <begin position="440"/>
        <end position="460"/>
    </location>
</feature>
<feature type="transmembrane region" description="Helical" evidence="2">
    <location>
        <begin position="399"/>
        <end position="419"/>
    </location>
</feature>
<evidence type="ECO:0000256" key="1">
    <source>
        <dbReference type="SAM" id="MobiDB-lite"/>
    </source>
</evidence>
<proteinExistence type="predicted"/>
<dbReference type="EMBL" id="QKYN01000241">
    <property type="protein sequence ID" value="RAG80391.1"/>
    <property type="molecule type" value="Genomic_DNA"/>
</dbReference>
<accession>A0A2X0IAK9</accession>
<reference evidence="3 4" key="1">
    <citation type="submission" date="2018-06" db="EMBL/GenBank/DDBJ databases">
        <title>Streptacidiphilus pinicola sp. nov., isolated from pine grove soil.</title>
        <authorList>
            <person name="Roh S.G."/>
            <person name="Park S."/>
            <person name="Kim M.-K."/>
            <person name="Yun B.-R."/>
            <person name="Park J."/>
            <person name="Kim M.J."/>
            <person name="Kim Y.S."/>
            <person name="Kim S.B."/>
        </authorList>
    </citation>
    <scope>NUCLEOTIDE SEQUENCE [LARGE SCALE GENOMIC DNA]</scope>
    <source>
        <strain evidence="3 4">MMS16-CNU450</strain>
    </source>
</reference>
<name>A0A2X0IAK9_9ACTN</name>
<dbReference type="AlphaFoldDB" id="A0A2X0IAK9"/>
<gene>
    <name evidence="3" type="ORF">DN069_38410</name>
</gene>